<keyword evidence="2" id="KW-1003">Cell membrane</keyword>
<comment type="subcellular location">
    <subcellularLocation>
        <location evidence="1">Cell membrane</location>
        <topology evidence="1">Multi-pass membrane protein</topology>
    </subcellularLocation>
</comment>
<dbReference type="GO" id="GO:0005886">
    <property type="term" value="C:plasma membrane"/>
    <property type="evidence" value="ECO:0007669"/>
    <property type="project" value="UniProtKB-SubCell"/>
</dbReference>
<feature type="transmembrane region" description="Helical" evidence="6">
    <location>
        <begin position="50"/>
        <end position="70"/>
    </location>
</feature>
<evidence type="ECO:0000256" key="1">
    <source>
        <dbReference type="ARBA" id="ARBA00004651"/>
    </source>
</evidence>
<evidence type="ECO:0000256" key="3">
    <source>
        <dbReference type="ARBA" id="ARBA00022692"/>
    </source>
</evidence>
<dbReference type="RefSeq" id="WP_024269313.1">
    <property type="nucleotide sequence ID" value="NC_023035.1"/>
</dbReference>
<keyword evidence="5 6" id="KW-0472">Membrane</keyword>
<dbReference type="PANTHER" id="PTHR30482">
    <property type="entry name" value="HIGH-AFFINITY BRANCHED-CHAIN AMINO ACID TRANSPORT SYSTEM PERMEASE"/>
    <property type="match status" value="1"/>
</dbReference>
<dbReference type="GO" id="GO:0015658">
    <property type="term" value="F:branched-chain amino acid transmembrane transporter activity"/>
    <property type="evidence" value="ECO:0007669"/>
    <property type="project" value="InterPro"/>
</dbReference>
<dbReference type="CDD" id="cd06581">
    <property type="entry name" value="TM_PBP1_LivM_like"/>
    <property type="match status" value="1"/>
</dbReference>
<name>V5WMM2_9SPIO</name>
<protein>
    <submittedName>
        <fullName evidence="7">Branched-chain amino acid transport system permease protein LivM</fullName>
    </submittedName>
</protein>
<feature type="transmembrane region" description="Helical" evidence="6">
    <location>
        <begin position="305"/>
        <end position="322"/>
    </location>
</feature>
<feature type="transmembrane region" description="Helical" evidence="6">
    <location>
        <begin position="174"/>
        <end position="196"/>
    </location>
</feature>
<evidence type="ECO:0000313" key="8">
    <source>
        <dbReference type="Proteomes" id="UP000018680"/>
    </source>
</evidence>
<dbReference type="KEGG" id="slr:L21SP2_3072"/>
<dbReference type="AlphaFoldDB" id="V5WMM2"/>
<evidence type="ECO:0000256" key="6">
    <source>
        <dbReference type="SAM" id="Phobius"/>
    </source>
</evidence>
<dbReference type="InterPro" id="IPR001851">
    <property type="entry name" value="ABC_transp_permease"/>
</dbReference>
<proteinExistence type="predicted"/>
<dbReference type="InterPro" id="IPR043428">
    <property type="entry name" value="LivM-like"/>
</dbReference>
<sequence length="436" mass="48010">MKDVQNLHSREAVVRRVRQAFYTMIWLMVITFPLMIMRDDTVNDVILWRWGRLAGVGVGGFILSYIWYWAIERKQGGPRTETPLANFRRKIGAYTADRQVRMASFALLGIILVAYPFIVSLYNISIMATALIYIVLGLGLNIIIGWGGLLNLGYAAFFLAGAYTYALLYKYFGIGFWLALPLGGIVSTLIGIMVGIPVLRLRGDYLAIVTLAFAEMVRIVLNNMGEFSGGPDGISRIPRPGLFGIDFNIQGSITLTYFIALGAVVLTVIVMRRVENSRWGRAWEAMKEDETAAEAMGVDITRAKLTTFAMGSFFAGIAGVIMAGKTTKVTPDSFGLMESVMILSIVVLGGMGSIPGVIVGALILKLLPEYFRAFSEYRMLIFGLVLVLMMVFKPSGIISKIRKTFTLEHPDAALKAAPSHIDEEAVDITAGEDEHE</sequence>
<evidence type="ECO:0000256" key="2">
    <source>
        <dbReference type="ARBA" id="ARBA00022475"/>
    </source>
</evidence>
<feature type="transmembrane region" description="Helical" evidence="6">
    <location>
        <begin position="20"/>
        <end position="38"/>
    </location>
</feature>
<dbReference type="STRING" id="1307761.L21SP2_3072"/>
<evidence type="ECO:0000313" key="7">
    <source>
        <dbReference type="EMBL" id="AHC16416.1"/>
    </source>
</evidence>
<feature type="transmembrane region" description="Helical" evidence="6">
    <location>
        <begin position="379"/>
        <end position="398"/>
    </location>
</feature>
<feature type="transmembrane region" description="Helical" evidence="6">
    <location>
        <begin position="124"/>
        <end position="144"/>
    </location>
</feature>
<dbReference type="Pfam" id="PF02653">
    <property type="entry name" value="BPD_transp_2"/>
    <property type="match status" value="1"/>
</dbReference>
<keyword evidence="8" id="KW-1185">Reference proteome</keyword>
<dbReference type="eggNOG" id="COG4177">
    <property type="taxonomic scope" value="Bacteria"/>
</dbReference>
<feature type="transmembrane region" description="Helical" evidence="6">
    <location>
        <begin position="249"/>
        <end position="271"/>
    </location>
</feature>
<feature type="transmembrane region" description="Helical" evidence="6">
    <location>
        <begin position="100"/>
        <end position="118"/>
    </location>
</feature>
<keyword evidence="4 6" id="KW-1133">Transmembrane helix</keyword>
<dbReference type="HOGENOM" id="CLU_031365_1_1_12"/>
<evidence type="ECO:0000256" key="5">
    <source>
        <dbReference type="ARBA" id="ARBA00023136"/>
    </source>
</evidence>
<evidence type="ECO:0000256" key="4">
    <source>
        <dbReference type="ARBA" id="ARBA00022989"/>
    </source>
</evidence>
<dbReference type="PATRIC" id="fig|1307761.3.peg.3061"/>
<dbReference type="PANTHER" id="PTHR30482:SF20">
    <property type="entry name" value="HIGH-AFFINITY BRANCHED-CHAIN AMINO ACID TRANSPORT SYSTEM PERMEASE PROTEIN LIVM"/>
    <property type="match status" value="1"/>
</dbReference>
<feature type="transmembrane region" description="Helical" evidence="6">
    <location>
        <begin position="342"/>
        <end position="367"/>
    </location>
</feature>
<keyword evidence="3 6" id="KW-0812">Transmembrane</keyword>
<dbReference type="EMBL" id="CP006939">
    <property type="protein sequence ID" value="AHC16416.1"/>
    <property type="molecule type" value="Genomic_DNA"/>
</dbReference>
<dbReference type="Proteomes" id="UP000018680">
    <property type="component" value="Chromosome"/>
</dbReference>
<reference evidence="7 8" key="1">
    <citation type="journal article" date="2015" name="Stand. Genomic Sci.">
        <title>Complete genome sequence and description of Salinispira pacifica gen. nov., sp. nov., a novel spirochaete isolated form a hypersaline microbial mat.</title>
        <authorList>
            <person name="Ben Hania W."/>
            <person name="Joseph M."/>
            <person name="Schumann P."/>
            <person name="Bunk B."/>
            <person name="Fiebig A."/>
            <person name="Sproer C."/>
            <person name="Klenk H.P."/>
            <person name="Fardeau M.L."/>
            <person name="Spring S."/>
        </authorList>
    </citation>
    <scope>NUCLEOTIDE SEQUENCE [LARGE SCALE GENOMIC DNA]</scope>
    <source>
        <strain evidence="7 8">L21-RPul-D2</strain>
    </source>
</reference>
<gene>
    <name evidence="7" type="ORF">L21SP2_3072</name>
</gene>
<organism evidence="7 8">
    <name type="scientific">Salinispira pacifica</name>
    <dbReference type="NCBI Taxonomy" id="1307761"/>
    <lineage>
        <taxon>Bacteria</taxon>
        <taxon>Pseudomonadati</taxon>
        <taxon>Spirochaetota</taxon>
        <taxon>Spirochaetia</taxon>
        <taxon>Spirochaetales</taxon>
        <taxon>Spirochaetaceae</taxon>
        <taxon>Salinispira</taxon>
    </lineage>
</organism>
<accession>V5WMM2</accession>